<organism evidence="12 13">
    <name type="scientific">Pseudoroseomonas ludipueritiae</name>
    <dbReference type="NCBI Taxonomy" id="198093"/>
    <lineage>
        <taxon>Bacteria</taxon>
        <taxon>Pseudomonadati</taxon>
        <taxon>Pseudomonadota</taxon>
        <taxon>Alphaproteobacteria</taxon>
        <taxon>Acetobacterales</taxon>
        <taxon>Acetobacteraceae</taxon>
        <taxon>Pseudoroseomonas</taxon>
    </lineage>
</organism>
<evidence type="ECO:0000259" key="11">
    <source>
        <dbReference type="Pfam" id="PF02397"/>
    </source>
</evidence>
<dbReference type="Proteomes" id="UP000603940">
    <property type="component" value="Unassembled WGS sequence"/>
</dbReference>
<dbReference type="InterPro" id="IPR003362">
    <property type="entry name" value="Bact_transf"/>
</dbReference>
<keyword evidence="7 10" id="KW-1133">Transmembrane helix</keyword>
<evidence type="ECO:0000256" key="8">
    <source>
        <dbReference type="ARBA" id="ARBA00023136"/>
    </source>
</evidence>
<dbReference type="PANTHER" id="PTHR30576">
    <property type="entry name" value="COLANIC BIOSYNTHESIS UDP-GLUCOSE LIPID CARRIER TRANSFERASE"/>
    <property type="match status" value="1"/>
</dbReference>
<dbReference type="EMBL" id="JACTUZ010000023">
    <property type="protein sequence ID" value="MBC9176942.1"/>
    <property type="molecule type" value="Genomic_DNA"/>
</dbReference>
<evidence type="ECO:0000313" key="13">
    <source>
        <dbReference type="Proteomes" id="UP000603940"/>
    </source>
</evidence>
<protein>
    <submittedName>
        <fullName evidence="12">Exopolysaccharide biosynthesis polyprenyl glycosylphosphotransferase</fullName>
    </submittedName>
</protein>
<sequence length="488" mass="52564">MADTSSKILEAPAPAPLVPPASPAWRQARIPGISVLILALGDILVVQAAVLAAAVAVAFLDPAAGWLGEWTPALGIAAALAAIVANSSLGLYDTAGSGPIERFRLRVLGAALLPWLALALAALAGLAALPAFLVLVPAGLLALPLMLLSETLLRQYLIRRSAWGRTAVLIGSRSATARLASHLAMRPEFGLRPVGYVAEAEPDAEAHPLTRLGSPAAAEHLAGSAEVAIIVLSPGLSPPDPTRLPFRRVIVLPELGGVPALWLYPRGLGDASGVEFSNPSRREAAALAKRIFDLCIAVPALLVSLPLIALLAMAIKATSPGPAFYVQRRVGMRDGSVSVLKLRTMHVDAEQRLKDLLERDPEARREWERCVKLTRDPRVLPVVGPFLRRTSLDELPQLWNVVRGDLSLVGPRPFPAYHIDRFDPEFQALRASVKPGLTGLWQISERSDADLRQQQAIDTFYIRNWSLWLDFYIVINTLPAMLRARGAR</sequence>
<dbReference type="NCBIfam" id="TIGR03025">
    <property type="entry name" value="EPS_sugtrans"/>
    <property type="match status" value="1"/>
</dbReference>
<evidence type="ECO:0000313" key="12">
    <source>
        <dbReference type="EMBL" id="MBC9176942.1"/>
    </source>
</evidence>
<dbReference type="Pfam" id="PF02397">
    <property type="entry name" value="Bac_transf"/>
    <property type="match status" value="1"/>
</dbReference>
<feature type="transmembrane region" description="Helical" evidence="10">
    <location>
        <begin position="105"/>
        <end position="126"/>
    </location>
</feature>
<comment type="similarity">
    <text evidence="3">Belongs to the bacterial sugar transferase family.</text>
</comment>
<evidence type="ECO:0000256" key="4">
    <source>
        <dbReference type="ARBA" id="ARBA00022475"/>
    </source>
</evidence>
<keyword evidence="4" id="KW-1003">Cell membrane</keyword>
<accession>A0ABR7R5U1</accession>
<feature type="transmembrane region" description="Helical" evidence="10">
    <location>
        <begin position="132"/>
        <end position="153"/>
    </location>
</feature>
<evidence type="ECO:0000256" key="9">
    <source>
        <dbReference type="ARBA" id="ARBA00023169"/>
    </source>
</evidence>
<evidence type="ECO:0000256" key="7">
    <source>
        <dbReference type="ARBA" id="ARBA00022989"/>
    </source>
</evidence>
<keyword evidence="13" id="KW-1185">Reference proteome</keyword>
<keyword evidence="6 10" id="KW-0812">Transmembrane</keyword>
<gene>
    <name evidence="12" type="ORF">IBL25_08295</name>
</gene>
<dbReference type="RefSeq" id="WP_187778082.1">
    <property type="nucleotide sequence ID" value="NZ_JACTUZ010000023.1"/>
</dbReference>
<feature type="domain" description="Bacterial sugar transferase" evidence="11">
    <location>
        <begin position="289"/>
        <end position="482"/>
    </location>
</feature>
<evidence type="ECO:0000256" key="10">
    <source>
        <dbReference type="SAM" id="Phobius"/>
    </source>
</evidence>
<evidence type="ECO:0000256" key="3">
    <source>
        <dbReference type="ARBA" id="ARBA00006464"/>
    </source>
</evidence>
<evidence type="ECO:0000256" key="2">
    <source>
        <dbReference type="ARBA" id="ARBA00004236"/>
    </source>
</evidence>
<comment type="caution">
    <text evidence="12">The sequence shown here is derived from an EMBL/GenBank/DDBJ whole genome shotgun (WGS) entry which is preliminary data.</text>
</comment>
<comment type="subcellular location">
    <subcellularLocation>
        <location evidence="2">Cell membrane</location>
    </subcellularLocation>
    <subcellularLocation>
        <location evidence="1">Membrane</location>
        <topology evidence="1">Multi-pass membrane protein</topology>
    </subcellularLocation>
</comment>
<dbReference type="InterPro" id="IPR017475">
    <property type="entry name" value="EPS_sugar_tfrase"/>
</dbReference>
<proteinExistence type="inferred from homology"/>
<evidence type="ECO:0000256" key="1">
    <source>
        <dbReference type="ARBA" id="ARBA00004141"/>
    </source>
</evidence>
<name>A0ABR7R5U1_9PROT</name>
<keyword evidence="5" id="KW-0808">Transferase</keyword>
<evidence type="ECO:0000256" key="5">
    <source>
        <dbReference type="ARBA" id="ARBA00022679"/>
    </source>
</evidence>
<feature type="transmembrane region" description="Helical" evidence="10">
    <location>
        <begin position="291"/>
        <end position="315"/>
    </location>
</feature>
<dbReference type="PANTHER" id="PTHR30576:SF4">
    <property type="entry name" value="UNDECAPRENYL-PHOSPHATE GALACTOSE PHOSPHOTRANSFERASE"/>
    <property type="match status" value="1"/>
</dbReference>
<evidence type="ECO:0000256" key="6">
    <source>
        <dbReference type="ARBA" id="ARBA00022692"/>
    </source>
</evidence>
<feature type="transmembrane region" description="Helical" evidence="10">
    <location>
        <begin position="35"/>
        <end position="60"/>
    </location>
</feature>
<reference evidence="12 13" key="1">
    <citation type="journal article" date="2009" name="Int. J. Syst. Evol. Microbiol.">
        <title>Transfer of Teichococcus ludipueritiae and Muricoccus roseus to the genus Roseomonas, as Roseomonas ludipueritiae comb. nov. and Roseomonas rosea comb. nov., respectively, and emended description of the genus Roseomonas.</title>
        <authorList>
            <person name="Sanchez-Porro C."/>
            <person name="Gallego V."/>
            <person name="Busse H.J."/>
            <person name="Kampfer P."/>
            <person name="Ventosa A."/>
        </authorList>
    </citation>
    <scope>NUCLEOTIDE SEQUENCE [LARGE SCALE GENOMIC DNA]</scope>
    <source>
        <strain evidence="12 13">DSM 14915</strain>
    </source>
</reference>
<keyword evidence="8 10" id="KW-0472">Membrane</keyword>
<feature type="transmembrane region" description="Helical" evidence="10">
    <location>
        <begin position="72"/>
        <end position="93"/>
    </location>
</feature>
<keyword evidence="9" id="KW-0270">Exopolysaccharide synthesis</keyword>